<evidence type="ECO:0000313" key="2">
    <source>
        <dbReference type="EMBL" id="CAB4042704.1"/>
    </source>
</evidence>
<dbReference type="InterPro" id="IPR000477">
    <property type="entry name" value="RT_dom"/>
</dbReference>
<evidence type="ECO:0000313" key="3">
    <source>
        <dbReference type="Proteomes" id="UP001152795"/>
    </source>
</evidence>
<dbReference type="OrthoDB" id="6016580at2759"/>
<gene>
    <name evidence="2" type="ORF">PACLA_8A080273</name>
</gene>
<dbReference type="AlphaFoldDB" id="A0A6S7KIL8"/>
<evidence type="ECO:0000259" key="1">
    <source>
        <dbReference type="Pfam" id="PF00078"/>
    </source>
</evidence>
<reference evidence="2" key="1">
    <citation type="submission" date="2020-04" db="EMBL/GenBank/DDBJ databases">
        <authorList>
            <person name="Alioto T."/>
            <person name="Alioto T."/>
            <person name="Gomez Garrido J."/>
        </authorList>
    </citation>
    <scope>NUCLEOTIDE SEQUENCE</scope>
    <source>
        <strain evidence="2">A484AB</strain>
    </source>
</reference>
<dbReference type="Pfam" id="PF00078">
    <property type="entry name" value="RVT_1"/>
    <property type="match status" value="1"/>
</dbReference>
<dbReference type="EMBL" id="CACRXK020030650">
    <property type="protein sequence ID" value="CAB4042704.1"/>
    <property type="molecule type" value="Genomic_DNA"/>
</dbReference>
<dbReference type="SUPFAM" id="SSF56219">
    <property type="entry name" value="DNase I-like"/>
    <property type="match status" value="1"/>
</dbReference>
<name>A0A6S7KIL8_PARCT</name>
<proteinExistence type="predicted"/>
<organism evidence="2 3">
    <name type="scientific">Paramuricea clavata</name>
    <name type="common">Red gorgonian</name>
    <name type="synonym">Violescent sea-whip</name>
    <dbReference type="NCBI Taxonomy" id="317549"/>
    <lineage>
        <taxon>Eukaryota</taxon>
        <taxon>Metazoa</taxon>
        <taxon>Cnidaria</taxon>
        <taxon>Anthozoa</taxon>
        <taxon>Octocorallia</taxon>
        <taxon>Malacalcyonacea</taxon>
        <taxon>Plexauridae</taxon>
        <taxon>Paramuricea</taxon>
    </lineage>
</organism>
<accession>A0A6S7KIL8</accession>
<dbReference type="Proteomes" id="UP001152795">
    <property type="component" value="Unassembled WGS sequence"/>
</dbReference>
<keyword evidence="3" id="KW-1185">Reference proteome</keyword>
<feature type="domain" description="Reverse transcriptase" evidence="1">
    <location>
        <begin position="313"/>
        <end position="427"/>
    </location>
</feature>
<comment type="caution">
    <text evidence="2">The sequence shown here is derived from an EMBL/GenBank/DDBJ whole genome shotgun (WGS) entry which is preliminary data.</text>
</comment>
<protein>
    <recommendedName>
        <fullName evidence="1">Reverse transcriptase domain-containing protein</fullName>
    </recommendedName>
</protein>
<dbReference type="Gene3D" id="3.60.10.10">
    <property type="entry name" value="Endonuclease/exonuclease/phosphatase"/>
    <property type="match status" value="1"/>
</dbReference>
<dbReference type="InterPro" id="IPR036691">
    <property type="entry name" value="Endo/exonu/phosph_ase_sf"/>
</dbReference>
<dbReference type="PANTHER" id="PTHR47510:SF3">
    <property type="entry name" value="ENDO_EXONUCLEASE_PHOSPHATASE DOMAIN-CONTAINING PROTEIN"/>
    <property type="match status" value="1"/>
</dbReference>
<sequence>MLQDDLFRLCSWVFSQRESVIILGDLNLDRLKLNSREGKILQDIEDIFDFTCLIQEPTRITPTTSTLLDVILTNKADMFDHSGVIDLGLSDHTLIYGFLKPKVKRYPMKIISFRRAVKMNELEMKKDMEEAMRALNSDNTLPVDEQCKRWNTEVNNVLDKHMPLKSMRVRAKDVPYITAEWKQAIRKKRKFAKRHKKLQTEESLAELRKWRNAATRIRRRAIRKYWREKAEDLKTNPRNFFNAFAPFIRNKGKENTTISLQVDDKIEHDQREVAQALRITAEEISGSLTTIYNQVLAHGVWPADWKWGEWIPIHKKDDHLSKENYRPVTILIAVDKVFEQLLCKQLCELTDKIFDDFMSAYRKSYSCETTLIRLVEDWKHALDHNKAVGVLSSDMSKAFDSMYPPLLLSKLQAYGMSNSSLAILESYFKDRKNR</sequence>
<feature type="non-terminal residue" evidence="2">
    <location>
        <position position="1"/>
    </location>
</feature>
<dbReference type="PANTHER" id="PTHR47510">
    <property type="entry name" value="REVERSE TRANSCRIPTASE DOMAIN-CONTAINING PROTEIN"/>
    <property type="match status" value="1"/>
</dbReference>